<feature type="region of interest" description="Disordered" evidence="1">
    <location>
        <begin position="89"/>
        <end position="112"/>
    </location>
</feature>
<reference evidence="2 3" key="1">
    <citation type="submission" date="2024-01" db="EMBL/GenBank/DDBJ databases">
        <title>The genomes of 5 underutilized Papilionoideae crops provide insights into root nodulation and disease resistance.</title>
        <authorList>
            <person name="Yuan L."/>
        </authorList>
    </citation>
    <scope>NUCLEOTIDE SEQUENCE [LARGE SCALE GENOMIC DNA]</scope>
    <source>
        <strain evidence="2">LY-2023</strain>
        <tissue evidence="2">Leaf</tissue>
    </source>
</reference>
<feature type="compositionally biased region" description="Polar residues" evidence="1">
    <location>
        <begin position="97"/>
        <end position="112"/>
    </location>
</feature>
<proteinExistence type="predicted"/>
<name>A0AAN9K536_CLITE</name>
<sequence length="141" mass="15542">MCFRLSGHKGAWAKSQQSIIRGPNICNAHIHAKAMLITHASIYTMCANAHSHAGLYAHTDDHQASSCVAMPTGVSIRWKHDPIKCHSRTSMFKRPPHTNTHAQPSGGHQDSHVDTLTSELVRTPTLAPYRSLSERCEPVLT</sequence>
<evidence type="ECO:0000313" key="2">
    <source>
        <dbReference type="EMBL" id="KAK7310156.1"/>
    </source>
</evidence>
<accession>A0AAN9K536</accession>
<comment type="caution">
    <text evidence="2">The sequence shown here is derived from an EMBL/GenBank/DDBJ whole genome shotgun (WGS) entry which is preliminary data.</text>
</comment>
<evidence type="ECO:0000313" key="3">
    <source>
        <dbReference type="Proteomes" id="UP001359559"/>
    </source>
</evidence>
<evidence type="ECO:0000256" key="1">
    <source>
        <dbReference type="SAM" id="MobiDB-lite"/>
    </source>
</evidence>
<organism evidence="2 3">
    <name type="scientific">Clitoria ternatea</name>
    <name type="common">Butterfly pea</name>
    <dbReference type="NCBI Taxonomy" id="43366"/>
    <lineage>
        <taxon>Eukaryota</taxon>
        <taxon>Viridiplantae</taxon>
        <taxon>Streptophyta</taxon>
        <taxon>Embryophyta</taxon>
        <taxon>Tracheophyta</taxon>
        <taxon>Spermatophyta</taxon>
        <taxon>Magnoliopsida</taxon>
        <taxon>eudicotyledons</taxon>
        <taxon>Gunneridae</taxon>
        <taxon>Pentapetalae</taxon>
        <taxon>rosids</taxon>
        <taxon>fabids</taxon>
        <taxon>Fabales</taxon>
        <taxon>Fabaceae</taxon>
        <taxon>Papilionoideae</taxon>
        <taxon>50 kb inversion clade</taxon>
        <taxon>NPAAA clade</taxon>
        <taxon>indigoferoid/millettioid clade</taxon>
        <taxon>Phaseoleae</taxon>
        <taxon>Clitoria</taxon>
    </lineage>
</organism>
<dbReference type="EMBL" id="JAYKXN010000002">
    <property type="protein sequence ID" value="KAK7310156.1"/>
    <property type="molecule type" value="Genomic_DNA"/>
</dbReference>
<keyword evidence="3" id="KW-1185">Reference proteome</keyword>
<dbReference type="AlphaFoldDB" id="A0AAN9K536"/>
<dbReference type="Proteomes" id="UP001359559">
    <property type="component" value="Unassembled WGS sequence"/>
</dbReference>
<gene>
    <name evidence="2" type="ORF">RJT34_07476</name>
</gene>
<protein>
    <submittedName>
        <fullName evidence="2">Uncharacterized protein</fullName>
    </submittedName>
</protein>